<sequence length="252" mass="27565">MGLGFGAETAHTKVISCARAPRQGRAPMAGLERATKGSLEISQWNLYRLCYQRHRCLQFSGPLSGHGAGGGALTRERKGSCGSQGGFTIYRVTNASFGLDCRESEFKIGCLYEASPQGDFRLSLSALHQAKHGASSLKRSEVTVPAAHWHEYVSPGSVQICRLRLAWSQQSEEVRGHCSCCTLAWVCFTWVSPNLPSEVSMGPAVCIGQRSLLLIHIGIGLFHQYEAFPAYDGLFCCCQPQQNDLFCPVSWC</sequence>
<evidence type="ECO:0000313" key="1">
    <source>
        <dbReference type="EMBL" id="GFO22404.1"/>
    </source>
</evidence>
<keyword evidence="2" id="KW-1185">Reference proteome</keyword>
<gene>
    <name evidence="1" type="ORF">PoB_004890900</name>
</gene>
<proteinExistence type="predicted"/>
<evidence type="ECO:0000313" key="2">
    <source>
        <dbReference type="Proteomes" id="UP000735302"/>
    </source>
</evidence>
<dbReference type="EMBL" id="BLXT01005381">
    <property type="protein sequence ID" value="GFO22404.1"/>
    <property type="molecule type" value="Genomic_DNA"/>
</dbReference>
<accession>A0AAV4BUE1</accession>
<protein>
    <submittedName>
        <fullName evidence="1">Uncharacterized protein</fullName>
    </submittedName>
</protein>
<organism evidence="1 2">
    <name type="scientific">Plakobranchus ocellatus</name>
    <dbReference type="NCBI Taxonomy" id="259542"/>
    <lineage>
        <taxon>Eukaryota</taxon>
        <taxon>Metazoa</taxon>
        <taxon>Spiralia</taxon>
        <taxon>Lophotrochozoa</taxon>
        <taxon>Mollusca</taxon>
        <taxon>Gastropoda</taxon>
        <taxon>Heterobranchia</taxon>
        <taxon>Euthyneura</taxon>
        <taxon>Panpulmonata</taxon>
        <taxon>Sacoglossa</taxon>
        <taxon>Placobranchoidea</taxon>
        <taxon>Plakobranchidae</taxon>
        <taxon>Plakobranchus</taxon>
    </lineage>
</organism>
<name>A0AAV4BUE1_9GAST</name>
<dbReference type="Proteomes" id="UP000735302">
    <property type="component" value="Unassembled WGS sequence"/>
</dbReference>
<reference evidence="1 2" key="1">
    <citation type="journal article" date="2021" name="Elife">
        <title>Chloroplast acquisition without the gene transfer in kleptoplastic sea slugs, Plakobranchus ocellatus.</title>
        <authorList>
            <person name="Maeda T."/>
            <person name="Takahashi S."/>
            <person name="Yoshida T."/>
            <person name="Shimamura S."/>
            <person name="Takaki Y."/>
            <person name="Nagai Y."/>
            <person name="Toyoda A."/>
            <person name="Suzuki Y."/>
            <person name="Arimoto A."/>
            <person name="Ishii H."/>
            <person name="Satoh N."/>
            <person name="Nishiyama T."/>
            <person name="Hasebe M."/>
            <person name="Maruyama T."/>
            <person name="Minagawa J."/>
            <person name="Obokata J."/>
            <person name="Shigenobu S."/>
        </authorList>
    </citation>
    <scope>NUCLEOTIDE SEQUENCE [LARGE SCALE GENOMIC DNA]</scope>
</reference>
<comment type="caution">
    <text evidence="1">The sequence shown here is derived from an EMBL/GenBank/DDBJ whole genome shotgun (WGS) entry which is preliminary data.</text>
</comment>
<dbReference type="AlphaFoldDB" id="A0AAV4BUE1"/>